<protein>
    <submittedName>
        <fullName evidence="4">Uncharacterized protein</fullName>
    </submittedName>
</protein>
<evidence type="ECO:0000256" key="1">
    <source>
        <dbReference type="ARBA" id="ARBA00007692"/>
    </source>
</evidence>
<evidence type="ECO:0000313" key="4">
    <source>
        <dbReference type="EMBL" id="KAH6828023.1"/>
    </source>
</evidence>
<comment type="caution">
    <text evidence="4">The sequence shown here is derived from an EMBL/GenBank/DDBJ whole genome shotgun (WGS) entry which is preliminary data.</text>
</comment>
<dbReference type="PANTHER" id="PTHR13068">
    <property type="entry name" value="CGI-12 PROTEIN-RELATED"/>
    <property type="match status" value="1"/>
</dbReference>
<dbReference type="AlphaFoldDB" id="A0AAD4P5U3"/>
<gene>
    <name evidence="4" type="ORF">C2S53_016316</name>
</gene>
<dbReference type="InterPro" id="IPR038538">
    <property type="entry name" value="MTERF_sf"/>
</dbReference>
<keyword evidence="3" id="KW-0809">Transit peptide</keyword>
<dbReference type="Proteomes" id="UP001190926">
    <property type="component" value="Unassembled WGS sequence"/>
</dbReference>
<keyword evidence="2" id="KW-0804">Transcription</keyword>
<dbReference type="Pfam" id="PF02536">
    <property type="entry name" value="mTERF"/>
    <property type="match status" value="1"/>
</dbReference>
<reference evidence="4 5" key="1">
    <citation type="journal article" date="2021" name="Nat. Commun.">
        <title>Incipient diploidization of the medicinal plant Perilla within 10,000 years.</title>
        <authorList>
            <person name="Zhang Y."/>
            <person name="Shen Q."/>
            <person name="Leng L."/>
            <person name="Zhang D."/>
            <person name="Chen S."/>
            <person name="Shi Y."/>
            <person name="Ning Z."/>
            <person name="Chen S."/>
        </authorList>
    </citation>
    <scope>NUCLEOTIDE SEQUENCE [LARGE SCALE GENOMIC DNA]</scope>
    <source>
        <strain evidence="5">cv. PC099</strain>
    </source>
</reference>
<dbReference type="GO" id="GO:0003676">
    <property type="term" value="F:nucleic acid binding"/>
    <property type="evidence" value="ECO:0007669"/>
    <property type="project" value="InterPro"/>
</dbReference>
<keyword evidence="2" id="KW-0805">Transcription regulation</keyword>
<keyword evidence="2" id="KW-0806">Transcription termination</keyword>
<dbReference type="Gene3D" id="1.25.70.10">
    <property type="entry name" value="Transcription termination factor 3, mitochondrial"/>
    <property type="match status" value="1"/>
</dbReference>
<dbReference type="GO" id="GO:0006353">
    <property type="term" value="P:DNA-templated transcription termination"/>
    <property type="evidence" value="ECO:0007669"/>
    <property type="project" value="UniProtKB-KW"/>
</dbReference>
<evidence type="ECO:0000256" key="2">
    <source>
        <dbReference type="ARBA" id="ARBA00022472"/>
    </source>
</evidence>
<dbReference type="InterPro" id="IPR003690">
    <property type="entry name" value="MTERF"/>
</dbReference>
<dbReference type="PANTHER" id="PTHR13068:SF223">
    <property type="entry name" value="MITOCHONDRIAL TRANSCRIPTION TERMINATION FACTOR FAMILY PROTEIN"/>
    <property type="match status" value="1"/>
</dbReference>
<dbReference type="FunFam" id="1.25.70.10:FF:000026">
    <property type="entry name" value="Mitochondrial transcription termination factor family protein"/>
    <property type="match status" value="1"/>
</dbReference>
<organism evidence="4 5">
    <name type="scientific">Perilla frutescens var. hirtella</name>
    <name type="common">Perilla citriodora</name>
    <name type="synonym">Perilla setoyensis</name>
    <dbReference type="NCBI Taxonomy" id="608512"/>
    <lineage>
        <taxon>Eukaryota</taxon>
        <taxon>Viridiplantae</taxon>
        <taxon>Streptophyta</taxon>
        <taxon>Embryophyta</taxon>
        <taxon>Tracheophyta</taxon>
        <taxon>Spermatophyta</taxon>
        <taxon>Magnoliopsida</taxon>
        <taxon>eudicotyledons</taxon>
        <taxon>Gunneridae</taxon>
        <taxon>Pentapetalae</taxon>
        <taxon>asterids</taxon>
        <taxon>lamiids</taxon>
        <taxon>Lamiales</taxon>
        <taxon>Lamiaceae</taxon>
        <taxon>Nepetoideae</taxon>
        <taxon>Elsholtzieae</taxon>
        <taxon>Perilla</taxon>
    </lineage>
</organism>
<comment type="similarity">
    <text evidence="1">Belongs to the mTERF family.</text>
</comment>
<dbReference type="EMBL" id="SDAM02000132">
    <property type="protein sequence ID" value="KAH6828023.1"/>
    <property type="molecule type" value="Genomic_DNA"/>
</dbReference>
<dbReference type="SMART" id="SM00733">
    <property type="entry name" value="Mterf"/>
    <property type="match status" value="5"/>
</dbReference>
<proteinExistence type="inferred from homology"/>
<keyword evidence="5" id="KW-1185">Reference proteome</keyword>
<sequence>MVVGAAFSYVPTGLHKLQNTDDIGPSCFKLLPLSLCPYILEPGHFHTTACDSFESLQEEIELDGVGERTRESADIFREWGCSENDISRIFERRSSLRKMDTHNLQSKLDILSRFGIKSTDLVKIVHCRPRLLNCKINVNLNERLEYLEDLFGSREVLVKAIVRNPSLLTYDFHNKVKPVIAMYESLGLSKTDLICVLLSRPTLIPRTNLNEEKLEYIRRTRVSKESKMYKHVVSIIAISRIETIREKVMDMERYGLTEDDYLGLVGRSPLVLTLSIDKVQRNMTYVLGTMKLSARAVLHNPFLIYFNLETALKPRFQVACKIEDMGLVPQIKGPLLLRSLRMSDKRFIEAFISCHPESVAKELLTTYKDAKCVRRLAESSKKNVHTGFPF</sequence>
<evidence type="ECO:0000256" key="3">
    <source>
        <dbReference type="ARBA" id="ARBA00022946"/>
    </source>
</evidence>
<accession>A0AAD4P5U3</accession>
<evidence type="ECO:0000313" key="5">
    <source>
        <dbReference type="Proteomes" id="UP001190926"/>
    </source>
</evidence>
<name>A0AAD4P5U3_PERFH</name>